<dbReference type="AlphaFoldDB" id="A0A0B5ENM1"/>
<dbReference type="KEGG" id="sals:SLNWT_3882"/>
<organism evidence="1 2">
    <name type="scientific">Streptomyces albus (strain ATCC 21838 / DSM 41398 / FERM P-419 / JCM 4703 / NBRC 107858)</name>
    <dbReference type="NCBI Taxonomy" id="1081613"/>
    <lineage>
        <taxon>Bacteria</taxon>
        <taxon>Bacillati</taxon>
        <taxon>Actinomycetota</taxon>
        <taxon>Actinomycetes</taxon>
        <taxon>Kitasatosporales</taxon>
        <taxon>Streptomycetaceae</taxon>
        <taxon>Streptomyces</taxon>
    </lineage>
</organism>
<reference evidence="1 2" key="1">
    <citation type="submission" date="2015-01" db="EMBL/GenBank/DDBJ databases">
        <title>Enhanced salinomycin production by adjusting the supply of polyketide extender units in Streptomyce albus DSM 41398.</title>
        <authorList>
            <person name="Lu C."/>
        </authorList>
    </citation>
    <scope>NUCLEOTIDE SEQUENCE [LARGE SCALE GENOMIC DNA]</scope>
    <source>
        <strain evidence="2">ATCC 21838 / DSM 41398 / FERM P-419 / JCM 4703 / NBRC 107858</strain>
    </source>
</reference>
<accession>A0A0B5ENM1</accession>
<evidence type="ECO:0000313" key="1">
    <source>
        <dbReference type="EMBL" id="AJE84258.1"/>
    </source>
</evidence>
<proteinExistence type="predicted"/>
<dbReference type="EMBL" id="CP010519">
    <property type="protein sequence ID" value="AJE84258.1"/>
    <property type="molecule type" value="Genomic_DNA"/>
</dbReference>
<evidence type="ECO:0000313" key="2">
    <source>
        <dbReference type="Proteomes" id="UP000031523"/>
    </source>
</evidence>
<protein>
    <submittedName>
        <fullName evidence="1">Uncharacterized protein</fullName>
    </submittedName>
</protein>
<name>A0A0B5ENM1_STRA4</name>
<keyword evidence="2" id="KW-1185">Reference proteome</keyword>
<sequence length="39" mass="4481">MCRSDINVEVACNWQYDKLALTARKVGGVWKCYDSEQLS</sequence>
<dbReference type="Proteomes" id="UP000031523">
    <property type="component" value="Chromosome"/>
</dbReference>
<gene>
    <name evidence="1" type="ORF">SLNWT_3882</name>
</gene>